<dbReference type="Proteomes" id="UP001152320">
    <property type="component" value="Chromosome 1"/>
</dbReference>
<keyword evidence="6" id="KW-1185">Reference proteome</keyword>
<sequence length="254" mass="28151">MGFMKGAYSHSSGHCGRLKNIDPGKSQDVLASTTVALDKLIPGRFKHQPSNSSKNFTVVLVGKTGSGKSSFGNLLVGDSVFEVNSNAESVTTERQDASFKLGNSTVTVWDTPGFYDPKKNHVLALKELRRIYKGVREGIHTIALVARCESSVDAEKVYKKIKNKHPPDVLKYIILVLTHIKHQSVNTLLEDRFQNLAKEVKSRAIGVREESINPNNIEEQKALRESFLNIVQAVYEDNSNSPCTNLGTSFCRLF</sequence>
<evidence type="ECO:0000313" key="5">
    <source>
        <dbReference type="EMBL" id="KAJ8048327.1"/>
    </source>
</evidence>
<comment type="similarity">
    <text evidence="1">Belongs to the TRAFAC class TrmE-Era-EngA-EngB-Septin-like GTPase superfamily. AIG1/Toc34/Toc159-like paraseptin GTPase family. IAN subfamily.</text>
</comment>
<evidence type="ECO:0000256" key="2">
    <source>
        <dbReference type="ARBA" id="ARBA00022741"/>
    </source>
</evidence>
<feature type="domain" description="AIG1-type G" evidence="4">
    <location>
        <begin position="53"/>
        <end position="252"/>
    </location>
</feature>
<comment type="caution">
    <text evidence="5">The sequence shown here is derived from an EMBL/GenBank/DDBJ whole genome shotgun (WGS) entry which is preliminary data.</text>
</comment>
<dbReference type="PANTHER" id="PTHR10903">
    <property type="entry name" value="GTPASE, IMAP FAMILY MEMBER-RELATED"/>
    <property type="match status" value="1"/>
</dbReference>
<dbReference type="InterPro" id="IPR027417">
    <property type="entry name" value="P-loop_NTPase"/>
</dbReference>
<reference evidence="5" key="1">
    <citation type="submission" date="2021-10" db="EMBL/GenBank/DDBJ databases">
        <title>Tropical sea cucumber genome reveals ecological adaptation and Cuvierian tubules defense mechanism.</title>
        <authorList>
            <person name="Chen T."/>
        </authorList>
    </citation>
    <scope>NUCLEOTIDE SEQUENCE</scope>
    <source>
        <strain evidence="5">Nanhai2018</strain>
        <tissue evidence="5">Muscle</tissue>
    </source>
</reference>
<proteinExistence type="inferred from homology"/>
<dbReference type="Pfam" id="PF04548">
    <property type="entry name" value="AIG1"/>
    <property type="match status" value="1"/>
</dbReference>
<dbReference type="EMBL" id="JAIZAY010000001">
    <property type="protein sequence ID" value="KAJ8048327.1"/>
    <property type="molecule type" value="Genomic_DNA"/>
</dbReference>
<name>A0A9Q1HFY2_HOLLE</name>
<dbReference type="SUPFAM" id="SSF52540">
    <property type="entry name" value="P-loop containing nucleoside triphosphate hydrolases"/>
    <property type="match status" value="1"/>
</dbReference>
<dbReference type="GO" id="GO:0005525">
    <property type="term" value="F:GTP binding"/>
    <property type="evidence" value="ECO:0007669"/>
    <property type="project" value="UniProtKB-KW"/>
</dbReference>
<dbReference type="InterPro" id="IPR006703">
    <property type="entry name" value="G_AIG1"/>
</dbReference>
<dbReference type="AlphaFoldDB" id="A0A9Q1HFY2"/>
<dbReference type="InterPro" id="IPR045058">
    <property type="entry name" value="GIMA/IAN/Toc"/>
</dbReference>
<accession>A0A9Q1HFY2</accession>
<gene>
    <name evidence="5" type="ORF">HOLleu_00593</name>
</gene>
<dbReference type="OrthoDB" id="8954335at2759"/>
<organism evidence="5 6">
    <name type="scientific">Holothuria leucospilota</name>
    <name type="common">Black long sea cucumber</name>
    <name type="synonym">Mertensiothuria leucospilota</name>
    <dbReference type="NCBI Taxonomy" id="206669"/>
    <lineage>
        <taxon>Eukaryota</taxon>
        <taxon>Metazoa</taxon>
        <taxon>Echinodermata</taxon>
        <taxon>Eleutherozoa</taxon>
        <taxon>Echinozoa</taxon>
        <taxon>Holothuroidea</taxon>
        <taxon>Aspidochirotacea</taxon>
        <taxon>Aspidochirotida</taxon>
        <taxon>Holothuriidae</taxon>
        <taxon>Holothuria</taxon>
    </lineage>
</organism>
<keyword evidence="2" id="KW-0547">Nucleotide-binding</keyword>
<protein>
    <submittedName>
        <fullName evidence="5">GTPase IMAP family member 4</fullName>
    </submittedName>
</protein>
<evidence type="ECO:0000313" key="6">
    <source>
        <dbReference type="Proteomes" id="UP001152320"/>
    </source>
</evidence>
<dbReference type="PROSITE" id="PS51720">
    <property type="entry name" value="G_AIG1"/>
    <property type="match status" value="1"/>
</dbReference>
<dbReference type="PANTHER" id="PTHR10903:SF184">
    <property type="entry name" value="GTP-BINDING PROTEIN A"/>
    <property type="match status" value="1"/>
</dbReference>
<evidence type="ECO:0000256" key="1">
    <source>
        <dbReference type="ARBA" id="ARBA00008535"/>
    </source>
</evidence>
<evidence type="ECO:0000259" key="4">
    <source>
        <dbReference type="PROSITE" id="PS51720"/>
    </source>
</evidence>
<dbReference type="Gene3D" id="3.40.50.300">
    <property type="entry name" value="P-loop containing nucleotide triphosphate hydrolases"/>
    <property type="match status" value="1"/>
</dbReference>
<evidence type="ECO:0000256" key="3">
    <source>
        <dbReference type="ARBA" id="ARBA00023134"/>
    </source>
</evidence>
<keyword evidence="3" id="KW-0342">GTP-binding</keyword>